<dbReference type="SUPFAM" id="SSF47954">
    <property type="entry name" value="Cyclin-like"/>
    <property type="match status" value="1"/>
</dbReference>
<dbReference type="AlphaFoldDB" id="A0A0H2RVS0"/>
<gene>
    <name evidence="2" type="ORF">SCHPADRAFT_824273</name>
</gene>
<dbReference type="GO" id="GO:0000307">
    <property type="term" value="C:cyclin-dependent protein kinase holoenzyme complex"/>
    <property type="evidence" value="ECO:0007669"/>
    <property type="project" value="TreeGrafter"/>
</dbReference>
<organism evidence="2 3">
    <name type="scientific">Schizopora paradoxa</name>
    <dbReference type="NCBI Taxonomy" id="27342"/>
    <lineage>
        <taxon>Eukaryota</taxon>
        <taxon>Fungi</taxon>
        <taxon>Dikarya</taxon>
        <taxon>Basidiomycota</taxon>
        <taxon>Agaricomycotina</taxon>
        <taxon>Agaricomycetes</taxon>
        <taxon>Hymenochaetales</taxon>
        <taxon>Schizoporaceae</taxon>
        <taxon>Schizopora</taxon>
    </lineage>
</organism>
<evidence type="ECO:0000313" key="3">
    <source>
        <dbReference type="Proteomes" id="UP000053477"/>
    </source>
</evidence>
<dbReference type="InterPro" id="IPR036915">
    <property type="entry name" value="Cyclin-like_sf"/>
</dbReference>
<dbReference type="EMBL" id="KQ085925">
    <property type="protein sequence ID" value="KLO15727.1"/>
    <property type="molecule type" value="Genomic_DNA"/>
</dbReference>
<dbReference type="STRING" id="27342.A0A0H2RVS0"/>
<dbReference type="Proteomes" id="UP000053477">
    <property type="component" value="Unassembled WGS sequence"/>
</dbReference>
<keyword evidence="3" id="KW-1185">Reference proteome</keyword>
<dbReference type="PANTHER" id="PTHR15615:SF10">
    <property type="entry name" value="PHO85 CYCLIN-2-RELATED"/>
    <property type="match status" value="1"/>
</dbReference>
<dbReference type="CDD" id="cd20557">
    <property type="entry name" value="CYCLIN_ScPCL1-like"/>
    <property type="match status" value="1"/>
</dbReference>
<accession>A0A0H2RVS0</accession>
<evidence type="ECO:0000313" key="2">
    <source>
        <dbReference type="EMBL" id="KLO15727.1"/>
    </source>
</evidence>
<dbReference type="GO" id="GO:0005634">
    <property type="term" value="C:nucleus"/>
    <property type="evidence" value="ECO:0007669"/>
    <property type="project" value="TreeGrafter"/>
</dbReference>
<feature type="domain" description="Cyclin N-terminal" evidence="1">
    <location>
        <begin position="82"/>
        <end position="178"/>
    </location>
</feature>
<dbReference type="PANTHER" id="PTHR15615">
    <property type="match status" value="1"/>
</dbReference>
<dbReference type="InParanoid" id="A0A0H2RVS0"/>
<dbReference type="Gene3D" id="1.10.472.10">
    <property type="entry name" value="Cyclin-like"/>
    <property type="match status" value="1"/>
</dbReference>
<reference evidence="2 3" key="1">
    <citation type="submission" date="2015-04" db="EMBL/GenBank/DDBJ databases">
        <title>Complete genome sequence of Schizopora paradoxa KUC8140, a cosmopolitan wood degrader in East Asia.</title>
        <authorList>
            <consortium name="DOE Joint Genome Institute"/>
            <person name="Min B."/>
            <person name="Park H."/>
            <person name="Jang Y."/>
            <person name="Kim J.-J."/>
            <person name="Kim K.H."/>
            <person name="Pangilinan J."/>
            <person name="Lipzen A."/>
            <person name="Riley R."/>
            <person name="Grigoriev I.V."/>
            <person name="Spatafora J.W."/>
            <person name="Choi I.-G."/>
        </authorList>
    </citation>
    <scope>NUCLEOTIDE SEQUENCE [LARGE SCALE GENOMIC DNA]</scope>
    <source>
        <strain evidence="2 3">KUC8140</strain>
    </source>
</reference>
<dbReference type="GO" id="GO:0016538">
    <property type="term" value="F:cyclin-dependent protein serine/threonine kinase regulator activity"/>
    <property type="evidence" value="ECO:0007669"/>
    <property type="project" value="TreeGrafter"/>
</dbReference>
<proteinExistence type="predicted"/>
<dbReference type="GO" id="GO:0019901">
    <property type="term" value="F:protein kinase binding"/>
    <property type="evidence" value="ECO:0007669"/>
    <property type="project" value="InterPro"/>
</dbReference>
<dbReference type="Pfam" id="PF00134">
    <property type="entry name" value="Cyclin_N"/>
    <property type="match status" value="1"/>
</dbReference>
<dbReference type="InterPro" id="IPR013922">
    <property type="entry name" value="Cyclin_PHO80-like"/>
</dbReference>
<dbReference type="OrthoDB" id="10250320at2759"/>
<dbReference type="InterPro" id="IPR006671">
    <property type="entry name" value="Cyclin_N"/>
</dbReference>
<protein>
    <recommendedName>
        <fullName evidence="1">Cyclin N-terminal domain-containing protein</fullName>
    </recommendedName>
</protein>
<sequence length="193" mass="21760">MPSTICSASLLPKTMVDPELRFLMASKVSRDMVQYVAQKTTSVIVIDESTTSATQLPTPPHTPAKPNFDPEAAALNAGMPPLEDFIEHLVVKANVQVSTLLTTIIYLERLRSRLPKMAKGMPCTRHRVFLATLIVAAKYLNDSAPKNKHWARYAILFDTAEINLMEQQLLYLLDFDLRFDEKQAIEHFSPFMP</sequence>
<feature type="non-terminal residue" evidence="2">
    <location>
        <position position="193"/>
    </location>
</feature>
<name>A0A0H2RVS0_9AGAM</name>
<evidence type="ECO:0000259" key="1">
    <source>
        <dbReference type="Pfam" id="PF00134"/>
    </source>
</evidence>